<feature type="compositionally biased region" description="Basic and acidic residues" evidence="2">
    <location>
        <begin position="176"/>
        <end position="197"/>
    </location>
</feature>
<dbReference type="Gene3D" id="2.40.50.40">
    <property type="match status" value="2"/>
</dbReference>
<feature type="compositionally biased region" description="Polar residues" evidence="2">
    <location>
        <begin position="53"/>
        <end position="70"/>
    </location>
</feature>
<keyword evidence="5" id="KW-1185">Reference proteome</keyword>
<organism evidence="4 5">
    <name type="scientific">Stachybotrys elegans</name>
    <dbReference type="NCBI Taxonomy" id="80388"/>
    <lineage>
        <taxon>Eukaryota</taxon>
        <taxon>Fungi</taxon>
        <taxon>Dikarya</taxon>
        <taxon>Ascomycota</taxon>
        <taxon>Pezizomycotina</taxon>
        <taxon>Sordariomycetes</taxon>
        <taxon>Hypocreomycetidae</taxon>
        <taxon>Hypocreales</taxon>
        <taxon>Stachybotryaceae</taxon>
        <taxon>Stachybotrys</taxon>
    </lineage>
</organism>
<sequence>MASVHTAQHSPGARDMTSSPVDPKSSAADSASLPRRDPGNFDDVYRSFFPSAMPSNDAVSSPARRNNTLSPVRPLSRLDAVAHEASPEPSLVARPRSVAPERSEEAAVSISVSVVAEKTTDGDEVEETTTTKIKTTTIETGPGLGSPVLSDREATTEPNHVVTEEAQTASPAPADDAPKEGRAQGKADDTDGDRPSEEDQVDQQTSKSDDQLPKIDQNAPQGDKDKDTKDSSKTDSESKKGPANPFKSDEIHEVDRIAAHRVNKETSTVDFKVEWVDAGTSWESERELQLQVPKLVLAYWDALGGRDKATGLEEYHVLRIIDSESTRPPTYRVQWVGYRATMADTTWESKELLERIAPASLRQFEAEKKKRGAKGKVGRPSKKAKLRDM</sequence>
<feature type="region of interest" description="Disordered" evidence="2">
    <location>
        <begin position="1"/>
        <end position="252"/>
    </location>
</feature>
<proteinExistence type="predicted"/>
<feature type="domain" description="Chromo" evidence="3">
    <location>
        <begin position="315"/>
        <end position="376"/>
    </location>
</feature>
<evidence type="ECO:0000256" key="1">
    <source>
        <dbReference type="ARBA" id="ARBA00011353"/>
    </source>
</evidence>
<name>A0A8K0SLE9_9HYPO</name>
<dbReference type="OrthoDB" id="433924at2759"/>
<accession>A0A8K0SLE9</accession>
<evidence type="ECO:0000256" key="2">
    <source>
        <dbReference type="SAM" id="MobiDB-lite"/>
    </source>
</evidence>
<reference evidence="4" key="1">
    <citation type="journal article" date="2021" name="Nat. Commun.">
        <title>Genetic determinants of endophytism in the Arabidopsis root mycobiome.</title>
        <authorList>
            <person name="Mesny F."/>
            <person name="Miyauchi S."/>
            <person name="Thiergart T."/>
            <person name="Pickel B."/>
            <person name="Atanasova L."/>
            <person name="Karlsson M."/>
            <person name="Huettel B."/>
            <person name="Barry K.W."/>
            <person name="Haridas S."/>
            <person name="Chen C."/>
            <person name="Bauer D."/>
            <person name="Andreopoulos W."/>
            <person name="Pangilinan J."/>
            <person name="LaButti K."/>
            <person name="Riley R."/>
            <person name="Lipzen A."/>
            <person name="Clum A."/>
            <person name="Drula E."/>
            <person name="Henrissat B."/>
            <person name="Kohler A."/>
            <person name="Grigoriev I.V."/>
            <person name="Martin F.M."/>
            <person name="Hacquard S."/>
        </authorList>
    </citation>
    <scope>NUCLEOTIDE SEQUENCE</scope>
    <source>
        <strain evidence="4">MPI-CAGE-CH-0235</strain>
    </source>
</reference>
<dbReference type="SMART" id="SM00298">
    <property type="entry name" value="CHROMO"/>
    <property type="match status" value="2"/>
</dbReference>
<evidence type="ECO:0000313" key="4">
    <source>
        <dbReference type="EMBL" id="KAH7313747.1"/>
    </source>
</evidence>
<protein>
    <recommendedName>
        <fullName evidence="3">Chromo domain-containing protein</fullName>
    </recommendedName>
</protein>
<comment type="subunit">
    <text evidence="1">Component of the NuA4 histone acetyltransferase complex.</text>
</comment>
<dbReference type="EMBL" id="JAGPNK010000009">
    <property type="protein sequence ID" value="KAH7313747.1"/>
    <property type="molecule type" value="Genomic_DNA"/>
</dbReference>
<feature type="compositionally biased region" description="Basic and acidic residues" evidence="2">
    <location>
        <begin position="222"/>
        <end position="240"/>
    </location>
</feature>
<dbReference type="PROSITE" id="PS50013">
    <property type="entry name" value="CHROMO_2"/>
    <property type="match status" value="1"/>
</dbReference>
<dbReference type="InterPro" id="IPR000953">
    <property type="entry name" value="Chromo/chromo_shadow_dom"/>
</dbReference>
<gene>
    <name evidence="4" type="ORF">B0I35DRAFT_410702</name>
</gene>
<comment type="caution">
    <text evidence="4">The sequence shown here is derived from an EMBL/GenBank/DDBJ whole genome shotgun (WGS) entry which is preliminary data.</text>
</comment>
<feature type="compositionally biased region" description="Low complexity" evidence="2">
    <location>
        <begin position="128"/>
        <end position="140"/>
    </location>
</feature>
<dbReference type="GO" id="GO:0006338">
    <property type="term" value="P:chromatin remodeling"/>
    <property type="evidence" value="ECO:0007669"/>
    <property type="project" value="UniProtKB-ARBA"/>
</dbReference>
<dbReference type="SUPFAM" id="SSF54160">
    <property type="entry name" value="Chromo domain-like"/>
    <property type="match status" value="2"/>
</dbReference>
<feature type="region of interest" description="Disordered" evidence="2">
    <location>
        <begin position="366"/>
        <end position="389"/>
    </location>
</feature>
<feature type="compositionally biased region" description="Basic and acidic residues" evidence="2">
    <location>
        <begin position="34"/>
        <end position="45"/>
    </location>
</feature>
<dbReference type="CDD" id="cd00024">
    <property type="entry name" value="CD_CSD"/>
    <property type="match status" value="1"/>
</dbReference>
<feature type="compositionally biased region" description="Low complexity" evidence="2">
    <location>
        <begin position="106"/>
        <end position="117"/>
    </location>
</feature>
<feature type="compositionally biased region" description="Basic residues" evidence="2">
    <location>
        <begin position="369"/>
        <end position="389"/>
    </location>
</feature>
<dbReference type="InterPro" id="IPR016197">
    <property type="entry name" value="Chromo-like_dom_sf"/>
</dbReference>
<dbReference type="Proteomes" id="UP000813444">
    <property type="component" value="Unassembled WGS sequence"/>
</dbReference>
<evidence type="ECO:0000313" key="5">
    <source>
        <dbReference type="Proteomes" id="UP000813444"/>
    </source>
</evidence>
<dbReference type="AlphaFoldDB" id="A0A8K0SLE9"/>
<evidence type="ECO:0000259" key="3">
    <source>
        <dbReference type="PROSITE" id="PS50013"/>
    </source>
</evidence>